<dbReference type="EMBL" id="BNCQ01000007">
    <property type="protein sequence ID" value="GIM00011.1"/>
    <property type="molecule type" value="Genomic_DNA"/>
</dbReference>
<dbReference type="PANTHER" id="PTHR34407:SF1">
    <property type="entry name" value="SGNH HYDROLASE-TYPE ESTERASE DOMAIN-CONTAINING PROTEIN"/>
    <property type="match status" value="1"/>
</dbReference>
<proteinExistence type="predicted"/>
<sequence length="553" mass="60365">MRADHHRKTHSPLLLEILAKLSMNYSMTLLTLLLSFASLSLALDHDGPILDNLKGAELKFAKIYWDYDVKERVMPTNQDGSSTESGAPRLGYNYIVPFPERAAGLTYIGHAARLRLVLERARNGERLHVGALGGSITCGHGVGGQEFSFTRYFMDWLNSALPPSEDSRPSLMNDTTKHDFLNGAVPGTISDYTSSCLHNHMIPEPDLVFVEFAINDSPVSTWTQDGAAARRPFERLLRKLLRLPSKPAVVMVNMYAIAPAGNTYHHTAERDFGELSTYYSLPSLSLKAAVLPSGVVHGADEVSPGGIFNGGAMHPGRGGQVVMTELLITLCLEMLRLNSLPESPDLVSMKDLQAVAARQIPPPICEGNYESSVDTCYIEDQLQRLVVAPVIGWNWTDEGRGKWGFVSVKKGDQIKLKLSTRLEGKRSASDASARILLQIAYLRSYRGMGTAQVACIEGCKCDTMIIDAFDRRPVSVTSMADIQVSQSAKCILTVTSMGPSSAASSKSNLDGFKFKLMGVVVGEEPGASTGSFDHVRMVSIDLKKKMHGSKVKK</sequence>
<evidence type="ECO:0000313" key="1">
    <source>
        <dbReference type="EMBL" id="GIM00011.1"/>
    </source>
</evidence>
<protein>
    <submittedName>
        <fullName evidence="1">Uncharacterized protein</fullName>
    </submittedName>
</protein>
<dbReference type="SUPFAM" id="SSF52266">
    <property type="entry name" value="SGNH hydrolase"/>
    <property type="match status" value="1"/>
</dbReference>
<dbReference type="CDD" id="cd00229">
    <property type="entry name" value="SGNH_hydrolase"/>
    <property type="match status" value="1"/>
</dbReference>
<dbReference type="OrthoDB" id="533717at2759"/>
<dbReference type="Gene3D" id="3.40.50.1110">
    <property type="entry name" value="SGNH hydrolase"/>
    <property type="match status" value="1"/>
</dbReference>
<comment type="caution">
    <text evidence="1">The sequence shown here is derived from an EMBL/GenBank/DDBJ whole genome shotgun (WGS) entry which is preliminary data.</text>
</comment>
<dbReference type="InterPro" id="IPR036514">
    <property type="entry name" value="SGNH_hydro_sf"/>
</dbReference>
<organism evidence="1 2">
    <name type="scientific">Volvox reticuliferus</name>
    <dbReference type="NCBI Taxonomy" id="1737510"/>
    <lineage>
        <taxon>Eukaryota</taxon>
        <taxon>Viridiplantae</taxon>
        <taxon>Chlorophyta</taxon>
        <taxon>core chlorophytes</taxon>
        <taxon>Chlorophyceae</taxon>
        <taxon>CS clade</taxon>
        <taxon>Chlamydomonadales</taxon>
        <taxon>Volvocaceae</taxon>
        <taxon>Volvox</taxon>
    </lineage>
</organism>
<evidence type="ECO:0000313" key="2">
    <source>
        <dbReference type="Proteomes" id="UP000722791"/>
    </source>
</evidence>
<dbReference type="Proteomes" id="UP000722791">
    <property type="component" value="Unassembled WGS sequence"/>
</dbReference>
<dbReference type="AlphaFoldDB" id="A0A8J4C8J9"/>
<gene>
    <name evidence="1" type="ORF">Vretimale_5077</name>
</gene>
<reference evidence="1" key="1">
    <citation type="journal article" date="2021" name="Proc. Natl. Acad. Sci. U.S.A.">
        <title>Three genomes in the algal genus Volvox reveal the fate of a haploid sex-determining region after a transition to homothallism.</title>
        <authorList>
            <person name="Yamamoto K."/>
            <person name="Hamaji T."/>
            <person name="Kawai-Toyooka H."/>
            <person name="Matsuzaki R."/>
            <person name="Takahashi F."/>
            <person name="Nishimura Y."/>
            <person name="Kawachi M."/>
            <person name="Noguchi H."/>
            <person name="Minakuchi Y."/>
            <person name="Umen J.G."/>
            <person name="Toyoda A."/>
            <person name="Nozaki H."/>
        </authorList>
    </citation>
    <scope>NUCLEOTIDE SEQUENCE</scope>
    <source>
        <strain evidence="1">NIES-3785</strain>
    </source>
</reference>
<name>A0A8J4C8J9_9CHLO</name>
<dbReference type="PANTHER" id="PTHR34407">
    <property type="entry name" value="EXPRESSED PROTEIN"/>
    <property type="match status" value="1"/>
</dbReference>
<accession>A0A8J4C8J9</accession>